<keyword evidence="5" id="KW-1185">Reference proteome</keyword>
<feature type="region of interest" description="Disordered" evidence="2">
    <location>
        <begin position="77"/>
        <end position="107"/>
    </location>
</feature>
<reference evidence="4 5" key="1">
    <citation type="submission" date="2023-08" db="EMBL/GenBank/DDBJ databases">
        <title>Bioegradation of LLDPE and BLDPE plastic by marine bacteria from coast plastic debris.</title>
        <authorList>
            <person name="Rong Z."/>
        </authorList>
    </citation>
    <scope>NUCLEOTIDE SEQUENCE [LARGE SCALE GENOMIC DNA]</scope>
    <source>
        <strain evidence="4 5">Z-2</strain>
    </source>
</reference>
<dbReference type="Gene3D" id="2.60.120.10">
    <property type="entry name" value="Jelly Rolls"/>
    <property type="match status" value="1"/>
</dbReference>
<dbReference type="Pfam" id="PF01381">
    <property type="entry name" value="HTH_3"/>
    <property type="match status" value="1"/>
</dbReference>
<dbReference type="InterPro" id="IPR001387">
    <property type="entry name" value="Cro/C1-type_HTH"/>
</dbReference>
<sequence length="201" mass="22048">MSTPPPPSEAPTSSPDGAEQLGAEVRRNRKKRSMTLGQLAEQTGLSIGFLSLVERGRTNPSFTSLLRIAGALNIPMSALMPGPDQPAEESSPDSDGREPHRHAVHPSGVYRDRYITPENAKTIQVLEAILEPGDRSRVAPYKHSEEEELILILDGELEFDTGDTTRLLRAGDALLIDPRIPHSYRNPGEVAVRWLWISATP</sequence>
<evidence type="ECO:0000256" key="2">
    <source>
        <dbReference type="SAM" id="MobiDB-lite"/>
    </source>
</evidence>
<feature type="domain" description="HTH cro/C1-type" evidence="3">
    <location>
        <begin position="25"/>
        <end position="79"/>
    </location>
</feature>
<proteinExistence type="predicted"/>
<dbReference type="SUPFAM" id="SSF51182">
    <property type="entry name" value="RmlC-like cupins"/>
    <property type="match status" value="1"/>
</dbReference>
<dbReference type="PROSITE" id="PS50943">
    <property type="entry name" value="HTH_CROC1"/>
    <property type="match status" value="1"/>
</dbReference>
<comment type="caution">
    <text evidence="4">The sequence shown here is derived from an EMBL/GenBank/DDBJ whole genome shotgun (WGS) entry which is preliminary data.</text>
</comment>
<evidence type="ECO:0000256" key="1">
    <source>
        <dbReference type="ARBA" id="ARBA00023125"/>
    </source>
</evidence>
<name>A0ABU2GPD0_9ACTN</name>
<dbReference type="SMART" id="SM00530">
    <property type="entry name" value="HTH_XRE"/>
    <property type="match status" value="1"/>
</dbReference>
<keyword evidence="1" id="KW-0238">DNA-binding</keyword>
<dbReference type="InterPro" id="IPR011051">
    <property type="entry name" value="RmlC_Cupin_sf"/>
</dbReference>
<evidence type="ECO:0000259" key="3">
    <source>
        <dbReference type="PROSITE" id="PS50943"/>
    </source>
</evidence>
<dbReference type="CDD" id="cd00093">
    <property type="entry name" value="HTH_XRE"/>
    <property type="match status" value="1"/>
</dbReference>
<dbReference type="Gene3D" id="1.10.260.40">
    <property type="entry name" value="lambda repressor-like DNA-binding domains"/>
    <property type="match status" value="1"/>
</dbReference>
<dbReference type="CDD" id="cd02209">
    <property type="entry name" value="cupin_XRE_C"/>
    <property type="match status" value="1"/>
</dbReference>
<dbReference type="PANTHER" id="PTHR46797:SF1">
    <property type="entry name" value="METHYLPHOSPHONATE SYNTHASE"/>
    <property type="match status" value="1"/>
</dbReference>
<dbReference type="EMBL" id="JAVLUS010000004">
    <property type="protein sequence ID" value="MDS1113319.1"/>
    <property type="molecule type" value="Genomic_DNA"/>
</dbReference>
<evidence type="ECO:0000313" key="4">
    <source>
        <dbReference type="EMBL" id="MDS1113319.1"/>
    </source>
</evidence>
<dbReference type="InterPro" id="IPR050807">
    <property type="entry name" value="TransReg_Diox_bact_type"/>
</dbReference>
<dbReference type="Proteomes" id="UP001265083">
    <property type="component" value="Unassembled WGS sequence"/>
</dbReference>
<dbReference type="InterPro" id="IPR013096">
    <property type="entry name" value="Cupin_2"/>
</dbReference>
<dbReference type="Pfam" id="PF07883">
    <property type="entry name" value="Cupin_2"/>
    <property type="match status" value="1"/>
</dbReference>
<protein>
    <submittedName>
        <fullName evidence="4">XRE family transcriptional regulator</fullName>
    </submittedName>
</protein>
<dbReference type="RefSeq" id="WP_310949722.1">
    <property type="nucleotide sequence ID" value="NZ_JAVLUS010000004.1"/>
</dbReference>
<feature type="region of interest" description="Disordered" evidence="2">
    <location>
        <begin position="1"/>
        <end position="21"/>
    </location>
</feature>
<dbReference type="InterPro" id="IPR014710">
    <property type="entry name" value="RmlC-like_jellyroll"/>
</dbReference>
<dbReference type="SUPFAM" id="SSF47413">
    <property type="entry name" value="lambda repressor-like DNA-binding domains"/>
    <property type="match status" value="1"/>
</dbReference>
<dbReference type="PANTHER" id="PTHR46797">
    <property type="entry name" value="HTH-TYPE TRANSCRIPTIONAL REGULATOR"/>
    <property type="match status" value="1"/>
</dbReference>
<organism evidence="4 5">
    <name type="scientific">Gordonia westfalica</name>
    <dbReference type="NCBI Taxonomy" id="158898"/>
    <lineage>
        <taxon>Bacteria</taxon>
        <taxon>Bacillati</taxon>
        <taxon>Actinomycetota</taxon>
        <taxon>Actinomycetes</taxon>
        <taxon>Mycobacteriales</taxon>
        <taxon>Gordoniaceae</taxon>
        <taxon>Gordonia</taxon>
    </lineage>
</organism>
<dbReference type="InterPro" id="IPR010982">
    <property type="entry name" value="Lambda_DNA-bd_dom_sf"/>
</dbReference>
<gene>
    <name evidence="4" type="ORF">RD149_06020</name>
</gene>
<accession>A0ABU2GPD0</accession>
<evidence type="ECO:0000313" key="5">
    <source>
        <dbReference type="Proteomes" id="UP001265083"/>
    </source>
</evidence>